<feature type="transmembrane region" description="Helical" evidence="6">
    <location>
        <begin position="58"/>
        <end position="79"/>
    </location>
</feature>
<proteinExistence type="predicted"/>
<dbReference type="InterPro" id="IPR037682">
    <property type="entry name" value="TonB_C"/>
</dbReference>
<accession>A0A840A6G6</accession>
<evidence type="ECO:0000313" key="9">
    <source>
        <dbReference type="Proteomes" id="UP000553193"/>
    </source>
</evidence>
<dbReference type="PRINTS" id="PR01217">
    <property type="entry name" value="PRICHEXTENSN"/>
</dbReference>
<evidence type="ECO:0000256" key="1">
    <source>
        <dbReference type="ARBA" id="ARBA00004167"/>
    </source>
</evidence>
<feature type="domain" description="TonB C-terminal" evidence="7">
    <location>
        <begin position="310"/>
        <end position="402"/>
    </location>
</feature>
<comment type="subcellular location">
    <subcellularLocation>
        <location evidence="1">Membrane</location>
        <topology evidence="1">Single-pass membrane protein</topology>
    </subcellularLocation>
</comment>
<dbReference type="EMBL" id="JACIDJ010000001">
    <property type="protein sequence ID" value="MBB3897109.1"/>
    <property type="molecule type" value="Genomic_DNA"/>
</dbReference>
<reference evidence="8 9" key="1">
    <citation type="submission" date="2020-08" db="EMBL/GenBank/DDBJ databases">
        <title>Genomic Encyclopedia of Type Strains, Phase IV (KMG-IV): sequencing the most valuable type-strain genomes for metagenomic binning, comparative biology and taxonomic classification.</title>
        <authorList>
            <person name="Goeker M."/>
        </authorList>
    </citation>
    <scope>NUCLEOTIDE SEQUENCE [LARGE SCALE GENOMIC DNA]</scope>
    <source>
        <strain evidence="8 9">DSM 19979</strain>
    </source>
</reference>
<feature type="compositionally biased region" description="Pro residues" evidence="5">
    <location>
        <begin position="30"/>
        <end position="40"/>
    </location>
</feature>
<keyword evidence="4 6" id="KW-0472">Membrane</keyword>
<feature type="region of interest" description="Disordered" evidence="5">
    <location>
        <begin position="1"/>
        <end position="46"/>
    </location>
</feature>
<evidence type="ECO:0000256" key="2">
    <source>
        <dbReference type="ARBA" id="ARBA00022692"/>
    </source>
</evidence>
<dbReference type="Gene3D" id="3.30.1150.10">
    <property type="match status" value="1"/>
</dbReference>
<dbReference type="Pfam" id="PF03544">
    <property type="entry name" value="TonB_C"/>
    <property type="match status" value="1"/>
</dbReference>
<dbReference type="AlphaFoldDB" id="A0A840A6G6"/>
<dbReference type="Proteomes" id="UP000553193">
    <property type="component" value="Unassembled WGS sequence"/>
</dbReference>
<dbReference type="NCBIfam" id="TIGR01352">
    <property type="entry name" value="tonB_Cterm"/>
    <property type="match status" value="1"/>
</dbReference>
<evidence type="ECO:0000256" key="3">
    <source>
        <dbReference type="ARBA" id="ARBA00022989"/>
    </source>
</evidence>
<dbReference type="PROSITE" id="PS52015">
    <property type="entry name" value="TONB_CTD"/>
    <property type="match status" value="1"/>
</dbReference>
<comment type="caution">
    <text evidence="8">The sequence shown here is derived from an EMBL/GenBank/DDBJ whole genome shotgun (WGS) entry which is preliminary data.</text>
</comment>
<dbReference type="RefSeq" id="WP_184382048.1">
    <property type="nucleotide sequence ID" value="NZ_JACIDJ010000001.1"/>
</dbReference>
<feature type="compositionally biased region" description="Pro residues" evidence="5">
    <location>
        <begin position="194"/>
        <end position="207"/>
    </location>
</feature>
<organism evidence="8 9">
    <name type="scientific">Roseococcus suduntuyensis</name>
    <dbReference type="NCBI Taxonomy" id="455361"/>
    <lineage>
        <taxon>Bacteria</taxon>
        <taxon>Pseudomonadati</taxon>
        <taxon>Pseudomonadota</taxon>
        <taxon>Alphaproteobacteria</taxon>
        <taxon>Acetobacterales</taxon>
        <taxon>Roseomonadaceae</taxon>
        <taxon>Roseococcus</taxon>
    </lineage>
</organism>
<gene>
    <name evidence="8" type="ORF">GGQ83_000535</name>
</gene>
<name>A0A840A6G6_9PROT</name>
<sequence length="402" mass="42022">MSVPHHRPASGPPGPLPRFGRRRQGARRTPLPPTPPPPRPAGASHGRWALTRPSARTVLAWLLGSLLLHGLILAVLLAWPDPRPRPPAELPAPSFDIVFDGASPEAASGEAPPGEEVAPSQPSEPTPPPPQAEVPPTPPTPTPAAPPAPEPPAPPPPAPAPAPSPVAPPAAPPPPVTAAPPPPSPPLRAEIPALPAPPPAPPRPETPPAEAAPTRLPEAEEFLAPPTDLRLTERFALPLPPAQTPPQPPQARPLPGIMLPQGAQLGGGAPSPAGRPQGRGLDLSVDPRFAEGDARTDPSVRVQGAQVGANWRAAFRRWLEQNIRYPQDAAMRGEDGTVRVQILANPDGTVRSVRMMLPSTSPSLNYATTFPFQGAQIPAFPPPADPNGVTVDLTVNYVLRRR</sequence>
<feature type="compositionally biased region" description="Low complexity" evidence="5">
    <location>
        <begin position="101"/>
        <end position="121"/>
    </location>
</feature>
<evidence type="ECO:0000313" key="8">
    <source>
        <dbReference type="EMBL" id="MBB3897109.1"/>
    </source>
</evidence>
<evidence type="ECO:0000256" key="5">
    <source>
        <dbReference type="SAM" id="MobiDB-lite"/>
    </source>
</evidence>
<evidence type="ECO:0000256" key="4">
    <source>
        <dbReference type="ARBA" id="ARBA00023136"/>
    </source>
</evidence>
<protein>
    <submittedName>
        <fullName evidence="8">TonB family protein</fullName>
    </submittedName>
</protein>
<dbReference type="GO" id="GO:0055085">
    <property type="term" value="P:transmembrane transport"/>
    <property type="evidence" value="ECO:0007669"/>
    <property type="project" value="InterPro"/>
</dbReference>
<feature type="region of interest" description="Disordered" evidence="5">
    <location>
        <begin position="88"/>
        <end position="284"/>
    </location>
</feature>
<feature type="compositionally biased region" description="Pro residues" evidence="5">
    <location>
        <begin position="122"/>
        <end position="186"/>
    </location>
</feature>
<feature type="compositionally biased region" description="Pro residues" evidence="5">
    <location>
        <begin position="238"/>
        <end position="252"/>
    </location>
</feature>
<dbReference type="GO" id="GO:0016020">
    <property type="term" value="C:membrane"/>
    <property type="evidence" value="ECO:0007669"/>
    <property type="project" value="UniProtKB-SubCell"/>
</dbReference>
<evidence type="ECO:0000259" key="7">
    <source>
        <dbReference type="PROSITE" id="PS52015"/>
    </source>
</evidence>
<evidence type="ECO:0000256" key="6">
    <source>
        <dbReference type="SAM" id="Phobius"/>
    </source>
</evidence>
<dbReference type="InterPro" id="IPR006260">
    <property type="entry name" value="TonB/TolA_C"/>
</dbReference>
<keyword evidence="2 6" id="KW-0812">Transmembrane</keyword>
<keyword evidence="9" id="KW-1185">Reference proteome</keyword>
<dbReference type="SUPFAM" id="SSF74653">
    <property type="entry name" value="TolA/TonB C-terminal domain"/>
    <property type="match status" value="1"/>
</dbReference>
<keyword evidence="3 6" id="KW-1133">Transmembrane helix</keyword>